<dbReference type="EMBL" id="AZBU02000001">
    <property type="protein sequence ID" value="TMS33541.1"/>
    <property type="molecule type" value="Genomic_DNA"/>
</dbReference>
<proteinExistence type="predicted"/>
<evidence type="ECO:0000313" key="2">
    <source>
        <dbReference type="EMBL" id="TMS33541.1"/>
    </source>
</evidence>
<organism evidence="2 3">
    <name type="scientific">Steinernema carpocapsae</name>
    <name type="common">Entomopathogenic nematode</name>
    <dbReference type="NCBI Taxonomy" id="34508"/>
    <lineage>
        <taxon>Eukaryota</taxon>
        <taxon>Metazoa</taxon>
        <taxon>Ecdysozoa</taxon>
        <taxon>Nematoda</taxon>
        <taxon>Chromadorea</taxon>
        <taxon>Rhabditida</taxon>
        <taxon>Tylenchina</taxon>
        <taxon>Panagrolaimomorpha</taxon>
        <taxon>Strongyloidoidea</taxon>
        <taxon>Steinernematidae</taxon>
        <taxon>Steinernema</taxon>
    </lineage>
</organism>
<dbReference type="EMBL" id="CM016762">
    <property type="protein sequence ID" value="TMS33541.1"/>
    <property type="molecule type" value="Genomic_DNA"/>
</dbReference>
<name>A0A4U8ULA5_STECR</name>
<reference evidence="2 3" key="2">
    <citation type="journal article" date="2019" name="G3 (Bethesda)">
        <title>Hybrid Assembly of the Genome of the Entomopathogenic Nematode Steinernema carpocapsae Identifies the X-Chromosome.</title>
        <authorList>
            <person name="Serra L."/>
            <person name="Macchietto M."/>
            <person name="Macias-Munoz A."/>
            <person name="McGill C.J."/>
            <person name="Rodriguez I.M."/>
            <person name="Rodriguez B."/>
            <person name="Murad R."/>
            <person name="Mortazavi A."/>
        </authorList>
    </citation>
    <scope>NUCLEOTIDE SEQUENCE [LARGE SCALE GENOMIC DNA]</scope>
    <source>
        <strain evidence="2 3">ALL</strain>
    </source>
</reference>
<dbReference type="AlphaFoldDB" id="A0A4U8ULA5"/>
<protein>
    <submittedName>
        <fullName evidence="2">Uncharacterized protein</fullName>
    </submittedName>
</protein>
<sequence>MVRIHTNSDPIEELNKEKPLPEIPMAVPETTLPPTTLPPPPRRCQQPVLPFRRFSRKTTKESMKDFVVDKAIDLKDKVKEKVMAHTGNPAHSFPLSQFHSCLFSHPSILVCPTRPSTLQTHSNPIAYLMVFVT</sequence>
<reference evidence="2 3" key="1">
    <citation type="journal article" date="2015" name="Genome Biol.">
        <title>Comparative genomics of Steinernema reveals deeply conserved gene regulatory networks.</title>
        <authorList>
            <person name="Dillman A.R."/>
            <person name="Macchietto M."/>
            <person name="Porter C.F."/>
            <person name="Rogers A."/>
            <person name="Williams B."/>
            <person name="Antoshechkin I."/>
            <person name="Lee M.M."/>
            <person name="Goodwin Z."/>
            <person name="Lu X."/>
            <person name="Lewis E.E."/>
            <person name="Goodrich-Blair H."/>
            <person name="Stock S.P."/>
            <person name="Adams B.J."/>
            <person name="Sternberg P.W."/>
            <person name="Mortazavi A."/>
        </authorList>
    </citation>
    <scope>NUCLEOTIDE SEQUENCE [LARGE SCALE GENOMIC DNA]</scope>
    <source>
        <strain evidence="2 3">ALL</strain>
    </source>
</reference>
<dbReference type="Proteomes" id="UP000298663">
    <property type="component" value="Chromosome X"/>
</dbReference>
<gene>
    <name evidence="2" type="ORF">L596_001271</name>
</gene>
<evidence type="ECO:0000313" key="3">
    <source>
        <dbReference type="Proteomes" id="UP000298663"/>
    </source>
</evidence>
<feature type="region of interest" description="Disordered" evidence="1">
    <location>
        <begin position="1"/>
        <end position="46"/>
    </location>
</feature>
<accession>A0A4U8ULA5</accession>
<evidence type="ECO:0000256" key="1">
    <source>
        <dbReference type="SAM" id="MobiDB-lite"/>
    </source>
</evidence>
<comment type="caution">
    <text evidence="2">The sequence shown here is derived from an EMBL/GenBank/DDBJ whole genome shotgun (WGS) entry which is preliminary data.</text>
</comment>
<keyword evidence="3" id="KW-1185">Reference proteome</keyword>